<keyword evidence="3" id="KW-1185">Reference proteome</keyword>
<evidence type="ECO:0000256" key="1">
    <source>
        <dbReference type="SAM" id="MobiDB-lite"/>
    </source>
</evidence>
<dbReference type="Proteomes" id="UP001164743">
    <property type="component" value="Chromosome 6A"/>
</dbReference>
<proteinExistence type="predicted"/>
<feature type="region of interest" description="Disordered" evidence="1">
    <location>
        <begin position="373"/>
        <end position="404"/>
    </location>
</feature>
<gene>
    <name evidence="2" type="ORF">PtA15_6A313</name>
</gene>
<accession>A0ABY7CPH1</accession>
<feature type="region of interest" description="Disordered" evidence="1">
    <location>
        <begin position="324"/>
        <end position="348"/>
    </location>
</feature>
<feature type="region of interest" description="Disordered" evidence="1">
    <location>
        <begin position="258"/>
        <end position="281"/>
    </location>
</feature>
<organism evidence="2 3">
    <name type="scientific">Puccinia triticina</name>
    <dbReference type="NCBI Taxonomy" id="208348"/>
    <lineage>
        <taxon>Eukaryota</taxon>
        <taxon>Fungi</taxon>
        <taxon>Dikarya</taxon>
        <taxon>Basidiomycota</taxon>
        <taxon>Pucciniomycotina</taxon>
        <taxon>Pucciniomycetes</taxon>
        <taxon>Pucciniales</taxon>
        <taxon>Pucciniaceae</taxon>
        <taxon>Puccinia</taxon>
    </lineage>
</organism>
<dbReference type="GeneID" id="77810901"/>
<feature type="compositionally biased region" description="Low complexity" evidence="1">
    <location>
        <begin position="385"/>
        <end position="397"/>
    </location>
</feature>
<sequence>MPIYSLPSLRQPESISPQFYFTSQPFIARAQADIDSLLAAWQDAVRALPTHHHHPLPYYHPQSQPSSAQKKLGPFLKFKAIYARLGWIYIHLAVVDPALRRHCFNTLARLLLASLAPQTEPLRQIGSLFALWALWGTQPDAVLGPKLFIIIDPGTSHYLDRFPPAVAEQLDRYFKDAFDEALPQAKPQQQHQSLSTKHRAHLDPNIFGPPPPTIKPSDSVFQVLKNLRDQHAFLIQPAETALVYPALPTNRVALENAAPDEPSTLLDPRPGRAPQKNSDPAQTAQLLAATRAELARWEKAGPLCDPAQLNQLRNSYLATKSFLPHHHHHQQQQSSSSSSPSSPAAAKPDPLARELFAQAIGMTRKVIQKTGPGLDHLLFPNDPRSATAPAESSSSTEDNAGKKDAHSSLDAFFLVDQAQSIPQLEQLLNTRP</sequence>
<evidence type="ECO:0000313" key="2">
    <source>
        <dbReference type="EMBL" id="WAQ85685.1"/>
    </source>
</evidence>
<evidence type="ECO:0000313" key="3">
    <source>
        <dbReference type="Proteomes" id="UP001164743"/>
    </source>
</evidence>
<protein>
    <submittedName>
        <fullName evidence="2">Uncharacterized protein</fullName>
    </submittedName>
</protein>
<dbReference type="EMBL" id="CP110426">
    <property type="protein sequence ID" value="WAQ85685.1"/>
    <property type="molecule type" value="Genomic_DNA"/>
</dbReference>
<dbReference type="RefSeq" id="XP_053021240.1">
    <property type="nucleotide sequence ID" value="XM_053170006.1"/>
</dbReference>
<feature type="compositionally biased region" description="Low complexity" evidence="1">
    <location>
        <begin position="331"/>
        <end position="343"/>
    </location>
</feature>
<reference evidence="2" key="1">
    <citation type="submission" date="2022-10" db="EMBL/GenBank/DDBJ databases">
        <title>Puccinia triticina Genome sequencing and assembly.</title>
        <authorList>
            <person name="Li C."/>
        </authorList>
    </citation>
    <scope>NUCLEOTIDE SEQUENCE</scope>
    <source>
        <strain evidence="2">Pt15</strain>
    </source>
</reference>
<name>A0ABY7CPH1_9BASI</name>